<dbReference type="AlphaFoldDB" id="A0A0G4F0Y7"/>
<name>A0A0G4F0Y7_9ALVE</name>
<feature type="region of interest" description="Disordered" evidence="2">
    <location>
        <begin position="150"/>
        <end position="222"/>
    </location>
</feature>
<evidence type="ECO:0000256" key="2">
    <source>
        <dbReference type="SAM" id="MobiDB-lite"/>
    </source>
</evidence>
<organism evidence="3">
    <name type="scientific">Chromera velia CCMP2878</name>
    <dbReference type="NCBI Taxonomy" id="1169474"/>
    <lineage>
        <taxon>Eukaryota</taxon>
        <taxon>Sar</taxon>
        <taxon>Alveolata</taxon>
        <taxon>Colpodellida</taxon>
        <taxon>Chromeraceae</taxon>
        <taxon>Chromera</taxon>
    </lineage>
</organism>
<keyword evidence="1" id="KW-0175">Coiled coil</keyword>
<sequence>MASVMEGPPPLTRPSPPKGCSPEDPRGEGPKTPRPASAATSFRSRCSSRPEQNQEGLLEMHLEHIAQMLSFLDYPEIVKEVPKVCRLFHTAAEHDLLWDSVISIRLPRAYTDILRQREERMEQKKSKQIKRFQSANAFYDHTSVTRPAIVLSESKSVPREREVSEPLPAKPSTQNPNPAAPSDTASTAVSPTRKQLDNSPISPPNQQNSNESTAPNGIPHSKSEAKCVTFRCASSRITASSLMFSNDSQANESLETPTSPLNSKNDTQLPLPQGGGRASVVQRSGQANKLKATRTHGFLSTEQGLSRSPSISNPRDKDRDREGLELSQELVQWSGSGGFDDFLASADAVSERAREDVKWYRGMSRFRETTEHPPFKWEYLRYKMGKLENALTLQTHIVELNEWQLQEREAALSKPPLVEAEEGVRKQHEKEIGELRDRLTNSRDLCDKLREATTEIDWAMRGIRRRHRW</sequence>
<dbReference type="VEuPathDB" id="CryptoDB:Cvel_14566"/>
<feature type="compositionally biased region" description="Pro residues" evidence="2">
    <location>
        <begin position="7"/>
        <end position="19"/>
    </location>
</feature>
<feature type="compositionally biased region" description="Polar residues" evidence="2">
    <location>
        <begin position="171"/>
        <end position="215"/>
    </location>
</feature>
<evidence type="ECO:0000313" key="3">
    <source>
        <dbReference type="EMBL" id="CEM05345.1"/>
    </source>
</evidence>
<accession>A0A0G4F0Y7</accession>
<feature type="compositionally biased region" description="Polar residues" evidence="2">
    <location>
        <begin position="248"/>
        <end position="270"/>
    </location>
</feature>
<feature type="compositionally biased region" description="Basic and acidic residues" evidence="2">
    <location>
        <begin position="314"/>
        <end position="323"/>
    </location>
</feature>
<evidence type="ECO:0000256" key="1">
    <source>
        <dbReference type="SAM" id="Coils"/>
    </source>
</evidence>
<dbReference type="SUPFAM" id="SSF81383">
    <property type="entry name" value="F-box domain"/>
    <property type="match status" value="1"/>
</dbReference>
<feature type="region of interest" description="Disordered" evidence="2">
    <location>
        <begin position="248"/>
        <end position="323"/>
    </location>
</feature>
<gene>
    <name evidence="3" type="ORF">Cvel_14566</name>
</gene>
<feature type="compositionally biased region" description="Polar residues" evidence="2">
    <location>
        <begin position="38"/>
        <end position="53"/>
    </location>
</feature>
<evidence type="ECO:0008006" key="4">
    <source>
        <dbReference type="Google" id="ProtNLM"/>
    </source>
</evidence>
<dbReference type="EMBL" id="CDMZ01000046">
    <property type="protein sequence ID" value="CEM05345.1"/>
    <property type="molecule type" value="Genomic_DNA"/>
</dbReference>
<feature type="coiled-coil region" evidence="1">
    <location>
        <begin position="418"/>
        <end position="452"/>
    </location>
</feature>
<feature type="region of interest" description="Disordered" evidence="2">
    <location>
        <begin position="1"/>
        <end position="53"/>
    </location>
</feature>
<protein>
    <recommendedName>
        <fullName evidence="4">F-box domain-containing protein</fullName>
    </recommendedName>
</protein>
<feature type="compositionally biased region" description="Basic and acidic residues" evidence="2">
    <location>
        <begin position="21"/>
        <end position="31"/>
    </location>
</feature>
<reference evidence="3" key="1">
    <citation type="submission" date="2014-11" db="EMBL/GenBank/DDBJ databases">
        <authorList>
            <person name="Otto D Thomas"/>
            <person name="Naeem Raeece"/>
        </authorList>
    </citation>
    <scope>NUCLEOTIDE SEQUENCE</scope>
</reference>
<dbReference type="InterPro" id="IPR036047">
    <property type="entry name" value="F-box-like_dom_sf"/>
</dbReference>
<proteinExistence type="predicted"/>
<feature type="compositionally biased region" description="Polar residues" evidence="2">
    <location>
        <begin position="298"/>
        <end position="313"/>
    </location>
</feature>